<accession>A0A8S0W7U3</accession>
<sequence length="168" mass="19261">MLLSPLSRLHAPFLYARVSRLRRRYLILALCCAVDRHIDTQRCSPLSSPVTPHFKTTNPTKDRKRRLDSQPTSLRPLIQQIKINTRTPDNTKQRKVQNIKAWKKTPPRRLARPELPQDDQDDLKTRRRKDEDAASAASPIGAVTFAEAVGLGHGFRSEQGVIDYERED</sequence>
<evidence type="ECO:0000256" key="1">
    <source>
        <dbReference type="SAM" id="MobiDB-lite"/>
    </source>
</evidence>
<evidence type="ECO:0000313" key="3">
    <source>
        <dbReference type="Proteomes" id="UP000467700"/>
    </source>
</evidence>
<evidence type="ECO:0000313" key="2">
    <source>
        <dbReference type="EMBL" id="CAA7266238.1"/>
    </source>
</evidence>
<feature type="region of interest" description="Disordered" evidence="1">
    <location>
        <begin position="43"/>
        <end position="142"/>
    </location>
</feature>
<dbReference type="EMBL" id="CACVBS010000053">
    <property type="protein sequence ID" value="CAA7266238.1"/>
    <property type="molecule type" value="Genomic_DNA"/>
</dbReference>
<feature type="compositionally biased region" description="Basic and acidic residues" evidence="1">
    <location>
        <begin position="122"/>
        <end position="132"/>
    </location>
</feature>
<protein>
    <submittedName>
        <fullName evidence="2">Uncharacterized protein</fullName>
    </submittedName>
</protein>
<feature type="compositionally biased region" description="Polar residues" evidence="1">
    <location>
        <begin position="43"/>
        <end position="59"/>
    </location>
</feature>
<gene>
    <name evidence="2" type="ORF">AAE3_LOCUS8537</name>
</gene>
<organism evidence="2 3">
    <name type="scientific">Cyclocybe aegerita</name>
    <name type="common">Black poplar mushroom</name>
    <name type="synonym">Agrocybe aegerita</name>
    <dbReference type="NCBI Taxonomy" id="1973307"/>
    <lineage>
        <taxon>Eukaryota</taxon>
        <taxon>Fungi</taxon>
        <taxon>Dikarya</taxon>
        <taxon>Basidiomycota</taxon>
        <taxon>Agaricomycotina</taxon>
        <taxon>Agaricomycetes</taxon>
        <taxon>Agaricomycetidae</taxon>
        <taxon>Agaricales</taxon>
        <taxon>Agaricineae</taxon>
        <taxon>Bolbitiaceae</taxon>
        <taxon>Cyclocybe</taxon>
    </lineage>
</organism>
<dbReference type="AlphaFoldDB" id="A0A8S0W7U3"/>
<feature type="compositionally biased region" description="Polar residues" evidence="1">
    <location>
        <begin position="81"/>
        <end position="90"/>
    </location>
</feature>
<keyword evidence="3" id="KW-1185">Reference proteome</keyword>
<comment type="caution">
    <text evidence="2">The sequence shown here is derived from an EMBL/GenBank/DDBJ whole genome shotgun (WGS) entry which is preliminary data.</text>
</comment>
<proteinExistence type="predicted"/>
<reference evidence="2 3" key="1">
    <citation type="submission" date="2020-01" db="EMBL/GenBank/DDBJ databases">
        <authorList>
            <person name="Gupta K D."/>
        </authorList>
    </citation>
    <scope>NUCLEOTIDE SEQUENCE [LARGE SCALE GENOMIC DNA]</scope>
</reference>
<name>A0A8S0W7U3_CYCAE</name>
<feature type="compositionally biased region" description="Basic residues" evidence="1">
    <location>
        <begin position="93"/>
        <end position="110"/>
    </location>
</feature>
<dbReference type="Proteomes" id="UP000467700">
    <property type="component" value="Unassembled WGS sequence"/>
</dbReference>